<dbReference type="InterPro" id="IPR036291">
    <property type="entry name" value="NAD(P)-bd_dom_sf"/>
</dbReference>
<evidence type="ECO:0000313" key="2">
    <source>
        <dbReference type="EMBL" id="AXE37668.1"/>
    </source>
</evidence>
<organism evidence="2 3">
    <name type="scientific">Acidipropionibacterium virtanenii</name>
    <dbReference type="NCBI Taxonomy" id="2057246"/>
    <lineage>
        <taxon>Bacteria</taxon>
        <taxon>Bacillati</taxon>
        <taxon>Actinomycetota</taxon>
        <taxon>Actinomycetes</taxon>
        <taxon>Propionibacteriales</taxon>
        <taxon>Propionibacteriaceae</taxon>
        <taxon>Acidipropionibacterium</taxon>
    </lineage>
</organism>
<dbReference type="SUPFAM" id="SSF51735">
    <property type="entry name" value="NAD(P)-binding Rossmann-fold domains"/>
    <property type="match status" value="1"/>
</dbReference>
<dbReference type="Proteomes" id="UP000251995">
    <property type="component" value="Chromosome"/>
</dbReference>
<dbReference type="OrthoDB" id="9774199at2"/>
<gene>
    <name evidence="2" type="ORF">JS278_00475</name>
</gene>
<proteinExistence type="predicted"/>
<feature type="region of interest" description="Disordered" evidence="1">
    <location>
        <begin position="90"/>
        <end position="109"/>
    </location>
</feature>
<dbReference type="AlphaFoldDB" id="A0A344UQX0"/>
<name>A0A344UQX0_9ACTN</name>
<protein>
    <submittedName>
        <fullName evidence="2">Uncharacterized protein</fullName>
    </submittedName>
</protein>
<sequence>MASFLYIGVMHAETGHSLILRSKAAFTQALVRSPLIHQVVNPSGYFSDVSEFLAMARHGVIVLPPARSIRVAPIHGADLARFAINKLDGPSGAWDVGGPRSSQSSSPRG</sequence>
<feature type="compositionally biased region" description="Low complexity" evidence="1">
    <location>
        <begin position="97"/>
        <end position="109"/>
    </location>
</feature>
<dbReference type="KEGG" id="acij:JS278_00475"/>
<keyword evidence="3" id="KW-1185">Reference proteome</keyword>
<reference evidence="2 3" key="1">
    <citation type="submission" date="2017-12" db="EMBL/GenBank/DDBJ databases">
        <title>The whole genome sequence of the Acidipropionibacterium virtanenii sp. nov. type strain JS278.</title>
        <authorList>
            <person name="Laine P."/>
            <person name="Deptula P."/>
            <person name="Varmanen P."/>
            <person name="Auvinen P."/>
        </authorList>
    </citation>
    <scope>NUCLEOTIDE SEQUENCE [LARGE SCALE GENOMIC DNA]</scope>
    <source>
        <strain evidence="2 3">JS278</strain>
    </source>
</reference>
<dbReference type="EMBL" id="CP025198">
    <property type="protein sequence ID" value="AXE37668.1"/>
    <property type="molecule type" value="Genomic_DNA"/>
</dbReference>
<dbReference type="Gene3D" id="3.40.50.720">
    <property type="entry name" value="NAD(P)-binding Rossmann-like Domain"/>
    <property type="match status" value="1"/>
</dbReference>
<evidence type="ECO:0000313" key="3">
    <source>
        <dbReference type="Proteomes" id="UP000251995"/>
    </source>
</evidence>
<dbReference type="RefSeq" id="WP_114043793.1">
    <property type="nucleotide sequence ID" value="NZ_CP025198.1"/>
</dbReference>
<accession>A0A344UQX0</accession>
<evidence type="ECO:0000256" key="1">
    <source>
        <dbReference type="SAM" id="MobiDB-lite"/>
    </source>
</evidence>